<sequence>MVQDAAARFEDFGTRGVRLEVDGDLRGVVCGLELAGGGSEVHVRLAVRASGLTAGRVVVLGCGSAEGAVWWLEADAGLGALVLRVRDGGSVVWPWSRGPSWSVVEVGASAAEDVLRLQVNGVEVGVLPGVSVGSLAALDVGVLWRSGDAAGVVDVDRLAVGDGPIGVDGVASSDEGVAGASRWVVLYRPDDPDSVAWVEAYRSRRGVPYANLIPVVTTGEEVVDEAGYASLVDQVRGYLERHGLADRVAGVLVGYGVPSYVSLVFERVRLPISSLLATDALALTSVENPLLGRAERLEVVDCAGARMGARCDGATLAEALSLIDRADAVMAGSLRDAGAARLWVDTEGPLGDLAGTTRARHAAFVAGDVACATRMEVMSGAFDRVEGEGLAWTGLSGAYPEGFFGGSGGPRVLFGQVSLAACGLSSVRGVVDGSAWARGAIEAGYAAVVGTGGTYGSSEVPRVDVLVDRLLCGWTLGEAWQVCLPRLRNVVGLVGDPLMVVPMSGAGWDLVAGDDEGLGAAAACRRVADEAARLPEGAEGVRRRWLVAARGVDGSLSDGVRGVGVVYEGGSWRRRVVDWVWPEAAGWLLAADREGLRGVVIWPCGLREAGVVSAELEAERAGGVTVSSLGVDPGSDRLGFVAAMPDERVRYRVRVRTSEGVVSETPWSAWWEPEAAGVAPVVLGGAG</sequence>
<dbReference type="AlphaFoldDB" id="A0A518C0Q7"/>
<dbReference type="Proteomes" id="UP000320386">
    <property type="component" value="Chromosome"/>
</dbReference>
<dbReference type="KEGG" id="mcad:Pan265_26860"/>
<reference evidence="1 2" key="1">
    <citation type="submission" date="2019-02" db="EMBL/GenBank/DDBJ databases">
        <title>Deep-cultivation of Planctomycetes and their phenomic and genomic characterization uncovers novel biology.</title>
        <authorList>
            <person name="Wiegand S."/>
            <person name="Jogler M."/>
            <person name="Boedeker C."/>
            <person name="Pinto D."/>
            <person name="Vollmers J."/>
            <person name="Rivas-Marin E."/>
            <person name="Kohn T."/>
            <person name="Peeters S.H."/>
            <person name="Heuer A."/>
            <person name="Rast P."/>
            <person name="Oberbeckmann S."/>
            <person name="Bunk B."/>
            <person name="Jeske O."/>
            <person name="Meyerdierks A."/>
            <person name="Storesund J.E."/>
            <person name="Kallscheuer N."/>
            <person name="Luecker S."/>
            <person name="Lage O.M."/>
            <person name="Pohl T."/>
            <person name="Merkel B.J."/>
            <person name="Hornburger P."/>
            <person name="Mueller R.-W."/>
            <person name="Bruemmer F."/>
            <person name="Labrenz M."/>
            <person name="Spormann A.M."/>
            <person name="Op den Camp H."/>
            <person name="Overmann J."/>
            <person name="Amann R."/>
            <person name="Jetten M.S.M."/>
            <person name="Mascher T."/>
            <person name="Medema M.H."/>
            <person name="Devos D.P."/>
            <person name="Kaster A.-K."/>
            <person name="Ovreas L."/>
            <person name="Rohde M."/>
            <person name="Galperin M.Y."/>
            <person name="Jogler C."/>
        </authorList>
    </citation>
    <scope>NUCLEOTIDE SEQUENCE [LARGE SCALE GENOMIC DNA]</scope>
    <source>
        <strain evidence="1 2">Pan265</strain>
    </source>
</reference>
<evidence type="ECO:0000313" key="1">
    <source>
        <dbReference type="EMBL" id="QDU72812.1"/>
    </source>
</evidence>
<name>A0A518C0Q7_9BACT</name>
<gene>
    <name evidence="1" type="ORF">Pan265_26860</name>
</gene>
<organism evidence="1 2">
    <name type="scientific">Mucisphaera calidilacus</name>
    <dbReference type="NCBI Taxonomy" id="2527982"/>
    <lineage>
        <taxon>Bacteria</taxon>
        <taxon>Pseudomonadati</taxon>
        <taxon>Planctomycetota</taxon>
        <taxon>Phycisphaerae</taxon>
        <taxon>Phycisphaerales</taxon>
        <taxon>Phycisphaeraceae</taxon>
        <taxon>Mucisphaera</taxon>
    </lineage>
</organism>
<protein>
    <submittedName>
        <fullName evidence="1">Uncharacterized protein</fullName>
    </submittedName>
</protein>
<accession>A0A518C0Q7</accession>
<keyword evidence="2" id="KW-1185">Reference proteome</keyword>
<evidence type="ECO:0000313" key="2">
    <source>
        <dbReference type="Proteomes" id="UP000320386"/>
    </source>
</evidence>
<dbReference type="EMBL" id="CP036280">
    <property type="protein sequence ID" value="QDU72812.1"/>
    <property type="molecule type" value="Genomic_DNA"/>
</dbReference>
<proteinExistence type="predicted"/>